<dbReference type="VEuPathDB" id="GiardiaDB:GLP15_1058"/>
<accession>E1F2X9</accession>
<dbReference type="AlphaFoldDB" id="E1F2X9"/>
<dbReference type="Proteomes" id="UP000008974">
    <property type="component" value="Unassembled WGS sequence"/>
</dbReference>
<comment type="caution">
    <text evidence="1">The sequence shown here is derived from an EMBL/GenBank/DDBJ whole genome shotgun (WGS) entry which is preliminary data.</text>
</comment>
<organism evidence="1 2">
    <name type="scientific">Giardia intestinalis (strain P15)</name>
    <name type="common">Giardia lamblia</name>
    <dbReference type="NCBI Taxonomy" id="658858"/>
    <lineage>
        <taxon>Eukaryota</taxon>
        <taxon>Metamonada</taxon>
        <taxon>Diplomonadida</taxon>
        <taxon>Hexamitidae</taxon>
        <taxon>Giardiinae</taxon>
        <taxon>Giardia</taxon>
    </lineage>
</organism>
<dbReference type="EMBL" id="ACVC01000142">
    <property type="protein sequence ID" value="EFO63123.1"/>
    <property type="molecule type" value="Genomic_DNA"/>
</dbReference>
<dbReference type="OrthoDB" id="2113341at2759"/>
<proteinExistence type="predicted"/>
<gene>
    <name evidence="1" type="ORF">GLP15_1058</name>
</gene>
<sequence>MPIFSIVDAHIDPAGSIQAVVQKVNDLSDDSLESEAKVLGAYLQIIFSAETVPKDSIQSLFVALDKRCIDPVSCRIRLPLCIQALGETLRDALSTLNMEHRNPCDRDAGSSIRISEVVCSMLCYSISACISLSQSIGLRGLIRTLDTYLPEGPTFDFIIQHCLSSKFFTPDVETLLSGVDTLCSRGRYATLSASISVSNTSTTKNIITHLLIHHPHGFFRTFATSLEIEGHQASTLLESFTLEALARQMIKRYPCDTFSISTSWIDAFVTYIVESTSDLTFMAAFSSCFFTWILHFHSISLSDFTVQDIWAFTLLDRLVTVMTMCTRATERFLRGMCTCLAMLVHTEVAAFIFGQVNRPQSASLGAELNLIVAILMKLVKAIRMFMQVSPALESHQLLLIDTAVPYIQALILSDRDAASKQLDIFTDSHAVINMNKGFADSLAARNDLLLHIVTNNITLQGVTDNTLEQGSTLTLATHSTTTDDSNNINLVSIASASRIASTSLSGLLTEVLGQEPIPGDLLSSLHKAIPKSLEEAISLLQYPSGQPQSRYYHILSLASLPLLIKSTSQIIIISKVQELLDSILWLDDIATLQTIKGKSAWHALKAQSISSAIEKAPYIVGTTLIERSLQKHKATVGGFMVGLSALTEASHRLTARQALCLISTFNNRSQIFFYKVELTEPTFFTLTSLVDIISRSTDRQALCCVPLCCDNYADYVVRKCLLSANESASESITKGERLFISTLIHACAQTTGALKLLLLEFFKRNNTLKQLNEMEESSLPSSFFLASTDSLGQALKSFSTPAKLSRLSEEGCDISIGNIIHNTSVELADHQMDYSQSLQGFNVIDKITQMLSSKSPIDVECRILLREAAENILSFFGFKEYGELLLKKINCHQS</sequence>
<dbReference type="OMA" id="VMTMCTR"/>
<name>E1F2X9_GIAIA</name>
<reference evidence="1 2" key="1">
    <citation type="journal article" date="2010" name="BMC Genomics">
        <title>Genome analysis and comparative genomics of a Giardia intestinalis assemblage E isolate.</title>
        <authorList>
            <person name="Jerlstrom-Hultqvist J."/>
            <person name="Franzen O."/>
            <person name="Ankarklev J."/>
            <person name="Xu F."/>
            <person name="Nohynkova E."/>
            <person name="Andersson J.O."/>
            <person name="Svard S.G."/>
            <person name="Andersson B."/>
        </authorList>
    </citation>
    <scope>NUCLEOTIDE SEQUENCE [LARGE SCALE GENOMIC DNA]</scope>
    <source>
        <strain evidence="1 2">P15</strain>
    </source>
</reference>
<protein>
    <submittedName>
        <fullName evidence="1">Uncharacterized protein</fullName>
    </submittedName>
</protein>
<evidence type="ECO:0000313" key="2">
    <source>
        <dbReference type="Proteomes" id="UP000008974"/>
    </source>
</evidence>
<evidence type="ECO:0000313" key="1">
    <source>
        <dbReference type="EMBL" id="EFO63123.1"/>
    </source>
</evidence>